<dbReference type="InterPro" id="IPR017853">
    <property type="entry name" value="GH"/>
</dbReference>
<dbReference type="STRING" id="1391627.SAMN05216464_10546"/>
<dbReference type="Proteomes" id="UP000199072">
    <property type="component" value="Unassembled WGS sequence"/>
</dbReference>
<feature type="chain" id="PRO_5011752571" evidence="1">
    <location>
        <begin position="28"/>
        <end position="584"/>
    </location>
</feature>
<dbReference type="PROSITE" id="PS51257">
    <property type="entry name" value="PROKAR_LIPOPROTEIN"/>
    <property type="match status" value="1"/>
</dbReference>
<evidence type="ECO:0000313" key="2">
    <source>
        <dbReference type="EMBL" id="SDE27015.1"/>
    </source>
</evidence>
<dbReference type="EMBL" id="FNAI01000005">
    <property type="protein sequence ID" value="SDE27015.1"/>
    <property type="molecule type" value="Genomic_DNA"/>
</dbReference>
<feature type="signal peptide" evidence="1">
    <location>
        <begin position="1"/>
        <end position="27"/>
    </location>
</feature>
<keyword evidence="3" id="KW-1185">Reference proteome</keyword>
<dbReference type="Gene3D" id="3.20.20.80">
    <property type="entry name" value="Glycosidases"/>
    <property type="match status" value="1"/>
</dbReference>
<keyword evidence="1" id="KW-0732">Signal</keyword>
<dbReference type="PANTHER" id="PTHR43576">
    <property type="entry name" value="ALPHA-L-ARABINOFURANOSIDASE C-RELATED"/>
    <property type="match status" value="1"/>
</dbReference>
<sequence length="584" mass="63109">MHNIYMKKLNILIGGVLILAGMTAACKKDSKTVPPVNNGDDNGSTVIIAPTEPAIASTQGFFLDNWEAKTWSISNTKAVGKSSAGNITVSVDLSQQITKVSKYIYGNNLNPFMGQMVTEPDLMANITNLSPNVIRFPGGSLSDVYFWDDNKAPADAPAQLSDNTGTYTDAGYWFGNNTASWTLTLDNYYAMLHQTNSTGLITVNYGYARYGTGPHPDEAAAHLAAQWVRYDKGRTKLWEVGNENYGNWEAGYRINRQLNQDGQPEILTGQVYGTHFKVFADSMRKAAAEVGSTIKIGIVLTETNDQNAGVRNWNAGVLSAAGNTPDFFVVHNYYTPYQQNSTPDVILATPTTVTSDMMNWVKTSAQNAGVTQKPVALDEWNIFATGSKQMVSNVAGVHAVMVLGEVLKNQFSMASRWDMANWWDNGDDHGLFSNSGNPGGAEPGAPKWSLRPAFYYLYYFQKFIGDHLVSSSTAGSTDVVSYGSSFTSGEAGVILVNKGSNDHLVNVSFKNFAAGNNYYYYTLNGGTDNAPFSRKLYVNGIGPSGDMGGPATYTSIPANSSAIKGGIVVTVPARGVVFLVANKK</sequence>
<proteinExistence type="predicted"/>
<accession>A0A1G7BL31</accession>
<dbReference type="SUPFAM" id="SSF51445">
    <property type="entry name" value="(Trans)glycosidases"/>
    <property type="match status" value="1"/>
</dbReference>
<dbReference type="PANTHER" id="PTHR43576:SF3">
    <property type="entry name" value="ALPHA-L-ARABINOFURANOSIDASE C"/>
    <property type="match status" value="1"/>
</dbReference>
<dbReference type="AlphaFoldDB" id="A0A1G7BL31"/>
<gene>
    <name evidence="2" type="ORF">SAMN05216464_10546</name>
</gene>
<organism evidence="2 3">
    <name type="scientific">Mucilaginibacter pineti</name>
    <dbReference type="NCBI Taxonomy" id="1391627"/>
    <lineage>
        <taxon>Bacteria</taxon>
        <taxon>Pseudomonadati</taxon>
        <taxon>Bacteroidota</taxon>
        <taxon>Sphingobacteriia</taxon>
        <taxon>Sphingobacteriales</taxon>
        <taxon>Sphingobacteriaceae</taxon>
        <taxon>Mucilaginibacter</taxon>
    </lineage>
</organism>
<reference evidence="2 3" key="1">
    <citation type="submission" date="2016-10" db="EMBL/GenBank/DDBJ databases">
        <authorList>
            <person name="de Groot N.N."/>
        </authorList>
    </citation>
    <scope>NUCLEOTIDE SEQUENCE [LARGE SCALE GENOMIC DNA]</scope>
    <source>
        <strain evidence="2 3">47C3B</strain>
    </source>
</reference>
<protein>
    <submittedName>
        <fullName evidence="2">Alpha-L-arabinofuranosidase</fullName>
    </submittedName>
</protein>
<name>A0A1G7BL31_9SPHI</name>
<evidence type="ECO:0000313" key="3">
    <source>
        <dbReference type="Proteomes" id="UP000199072"/>
    </source>
</evidence>
<dbReference type="GO" id="GO:0000272">
    <property type="term" value="P:polysaccharide catabolic process"/>
    <property type="evidence" value="ECO:0007669"/>
    <property type="project" value="TreeGrafter"/>
</dbReference>
<evidence type="ECO:0000256" key="1">
    <source>
        <dbReference type="SAM" id="SignalP"/>
    </source>
</evidence>